<protein>
    <submittedName>
        <fullName evidence="1">Uncharacterized protein</fullName>
    </submittedName>
</protein>
<dbReference type="Proteomes" id="UP001177021">
    <property type="component" value="Unassembled WGS sequence"/>
</dbReference>
<proteinExistence type="predicted"/>
<evidence type="ECO:0000313" key="1">
    <source>
        <dbReference type="EMBL" id="CAJ2657596.1"/>
    </source>
</evidence>
<name>A0ACB0KK37_TRIPR</name>
<sequence length="255" mass="29549">MITIFKGKFIGDPKYAPVKGTVFNQLFYFKKLHDYHTQMAKTYPTLRLLAPNQSELYTIDVRNIEYILKTNFDKYSKGKYNQDIITDLFGEGIFAVDGDKWKQQRKIASYEFSTRVLRDFSCSVFRKNAAKLVKVISEFSHEGLVFDMQDLQMRCALDSIFKVGFGTELNCLEGSSKEGTEFMKAFDESNALIYWRYVDPIWSIKTFLNIGGEGKLKRNVKLIDEFVNGVINTKKEQLALHQDSLKREPPYDEDA</sequence>
<keyword evidence="2" id="KW-1185">Reference proteome</keyword>
<comment type="caution">
    <text evidence="1">The sequence shown here is derived from an EMBL/GenBank/DDBJ whole genome shotgun (WGS) entry which is preliminary data.</text>
</comment>
<accession>A0ACB0KK37</accession>
<organism evidence="1 2">
    <name type="scientific">Trifolium pratense</name>
    <name type="common">Red clover</name>
    <dbReference type="NCBI Taxonomy" id="57577"/>
    <lineage>
        <taxon>Eukaryota</taxon>
        <taxon>Viridiplantae</taxon>
        <taxon>Streptophyta</taxon>
        <taxon>Embryophyta</taxon>
        <taxon>Tracheophyta</taxon>
        <taxon>Spermatophyta</taxon>
        <taxon>Magnoliopsida</taxon>
        <taxon>eudicotyledons</taxon>
        <taxon>Gunneridae</taxon>
        <taxon>Pentapetalae</taxon>
        <taxon>rosids</taxon>
        <taxon>fabids</taxon>
        <taxon>Fabales</taxon>
        <taxon>Fabaceae</taxon>
        <taxon>Papilionoideae</taxon>
        <taxon>50 kb inversion clade</taxon>
        <taxon>NPAAA clade</taxon>
        <taxon>Hologalegina</taxon>
        <taxon>IRL clade</taxon>
        <taxon>Trifolieae</taxon>
        <taxon>Trifolium</taxon>
    </lineage>
</organism>
<evidence type="ECO:0000313" key="2">
    <source>
        <dbReference type="Proteomes" id="UP001177021"/>
    </source>
</evidence>
<dbReference type="EMBL" id="CASHSV030000311">
    <property type="protein sequence ID" value="CAJ2657596.1"/>
    <property type="molecule type" value="Genomic_DNA"/>
</dbReference>
<gene>
    <name evidence="1" type="ORF">MILVUS5_LOCUS24142</name>
</gene>
<reference evidence="1" key="1">
    <citation type="submission" date="2023-10" db="EMBL/GenBank/DDBJ databases">
        <authorList>
            <person name="Rodriguez Cubillos JULIANA M."/>
            <person name="De Vega J."/>
        </authorList>
    </citation>
    <scope>NUCLEOTIDE SEQUENCE</scope>
</reference>